<dbReference type="Pfam" id="PF00015">
    <property type="entry name" value="MCPsignal"/>
    <property type="match status" value="1"/>
</dbReference>
<dbReference type="OrthoDB" id="243053at2"/>
<keyword evidence="3" id="KW-0812">Transmembrane</keyword>
<dbReference type="GO" id="GO:0007165">
    <property type="term" value="P:signal transduction"/>
    <property type="evidence" value="ECO:0007669"/>
    <property type="project" value="UniProtKB-KW"/>
</dbReference>
<sequence length="440" mass="48156">MESRVGNLGVLHKVKIGIKFKILIGVVIALIISPTIALYINRFIQQFDSITGDFSVYIATLINLATVTGLVFILLHFIVLKPINNVLKLVEELSEYNLSDTDISDNQKYANRNDEIGVLISSLMTMKNNFVQIVKEVSEHSKKVEAFSGDLKIVSEKSAMASEEIAKTISEIAGGANNQAKDTEEGAFHINELGELVDNDQLMMTRLNSSVSDVTQSKDAGLKIINELNEKTKASNQITESVSSIIKNTNESTERIVNASQKIKGIADQTNLLALNASIEAARAGEAGKGFAVVAEEIRKLAEQSNQFTDEIAKIILELTDRTRQAMDAIKEMDAIVDSQTKSVEDTNERFKGIANAIEDIKKVIETMNQTKEGMNQKNSEVINIMNNLSAVSEENAAGTEQAAASVEEQKAVMESLLKASLDLSGVAEQMDESISKFKY</sequence>
<feature type="transmembrane region" description="Helical" evidence="3">
    <location>
        <begin position="20"/>
        <end position="44"/>
    </location>
</feature>
<name>A0A1E5G4J0_9FIRM</name>
<keyword evidence="3" id="KW-1133">Transmembrane helix</keyword>
<dbReference type="InterPro" id="IPR004089">
    <property type="entry name" value="MCPsignal_dom"/>
</dbReference>
<dbReference type="Gene3D" id="1.10.287.950">
    <property type="entry name" value="Methyl-accepting chemotaxis protein"/>
    <property type="match status" value="1"/>
</dbReference>
<reference evidence="5 6" key="1">
    <citation type="submission" date="2016-09" db="EMBL/GenBank/DDBJ databases">
        <title>Draft genome sequence for the type strain of Desulfuribacillus alkaliarsenatis AHT28, an obligately anaerobic, sulfidogenic bacterium isolated from Russian soda lake sediments.</title>
        <authorList>
            <person name="Abin C.A."/>
            <person name="Hollibaugh J.T."/>
        </authorList>
    </citation>
    <scope>NUCLEOTIDE SEQUENCE [LARGE SCALE GENOMIC DNA]</scope>
    <source>
        <strain evidence="5 6">AHT28</strain>
    </source>
</reference>
<organism evidence="5 6">
    <name type="scientific">Desulfuribacillus alkaliarsenatis</name>
    <dbReference type="NCBI Taxonomy" id="766136"/>
    <lineage>
        <taxon>Bacteria</taxon>
        <taxon>Bacillati</taxon>
        <taxon>Bacillota</taxon>
        <taxon>Desulfuribacillia</taxon>
        <taxon>Desulfuribacillales</taxon>
        <taxon>Desulfuribacillaceae</taxon>
        <taxon>Desulfuribacillus</taxon>
    </lineage>
</organism>
<comment type="caution">
    <text evidence="5">The sequence shown here is derived from an EMBL/GenBank/DDBJ whole genome shotgun (WGS) entry which is preliminary data.</text>
</comment>
<evidence type="ECO:0000313" key="5">
    <source>
        <dbReference type="EMBL" id="OEF97940.1"/>
    </source>
</evidence>
<dbReference type="PROSITE" id="PS50111">
    <property type="entry name" value="CHEMOTAXIS_TRANSDUC_2"/>
    <property type="match status" value="1"/>
</dbReference>
<evidence type="ECO:0000256" key="2">
    <source>
        <dbReference type="PROSITE-ProRule" id="PRU00284"/>
    </source>
</evidence>
<keyword evidence="3" id="KW-0472">Membrane</keyword>
<dbReference type="PANTHER" id="PTHR32089:SF112">
    <property type="entry name" value="LYSOZYME-LIKE PROTEIN-RELATED"/>
    <property type="match status" value="1"/>
</dbReference>
<dbReference type="PANTHER" id="PTHR32089">
    <property type="entry name" value="METHYL-ACCEPTING CHEMOTAXIS PROTEIN MCPB"/>
    <property type="match status" value="1"/>
</dbReference>
<evidence type="ECO:0000313" key="6">
    <source>
        <dbReference type="Proteomes" id="UP000094296"/>
    </source>
</evidence>
<protein>
    <recommendedName>
        <fullName evidence="4">Methyl-accepting transducer domain-containing protein</fullName>
    </recommendedName>
</protein>
<dbReference type="STRING" id="766136.BHF68_12785"/>
<dbReference type="GO" id="GO:0016020">
    <property type="term" value="C:membrane"/>
    <property type="evidence" value="ECO:0007669"/>
    <property type="project" value="InterPro"/>
</dbReference>
<gene>
    <name evidence="5" type="ORF">BHF68_12785</name>
</gene>
<keyword evidence="6" id="KW-1185">Reference proteome</keyword>
<feature type="transmembrane region" description="Helical" evidence="3">
    <location>
        <begin position="56"/>
        <end position="79"/>
    </location>
</feature>
<evidence type="ECO:0000256" key="1">
    <source>
        <dbReference type="ARBA" id="ARBA00023224"/>
    </source>
</evidence>
<keyword evidence="1 2" id="KW-0807">Transducer</keyword>
<dbReference type="SUPFAM" id="SSF58104">
    <property type="entry name" value="Methyl-accepting chemotaxis protein (MCP) signaling domain"/>
    <property type="match status" value="1"/>
</dbReference>
<dbReference type="AlphaFoldDB" id="A0A1E5G4J0"/>
<evidence type="ECO:0000256" key="3">
    <source>
        <dbReference type="SAM" id="Phobius"/>
    </source>
</evidence>
<dbReference type="Proteomes" id="UP000094296">
    <property type="component" value="Unassembled WGS sequence"/>
</dbReference>
<dbReference type="EMBL" id="MIJE01000002">
    <property type="protein sequence ID" value="OEF97940.1"/>
    <property type="molecule type" value="Genomic_DNA"/>
</dbReference>
<evidence type="ECO:0000259" key="4">
    <source>
        <dbReference type="PROSITE" id="PS50111"/>
    </source>
</evidence>
<dbReference type="RefSeq" id="WP_069642337.1">
    <property type="nucleotide sequence ID" value="NZ_MIJE01000002.1"/>
</dbReference>
<accession>A0A1E5G4J0</accession>
<proteinExistence type="predicted"/>
<dbReference type="SMART" id="SM00283">
    <property type="entry name" value="MA"/>
    <property type="match status" value="1"/>
</dbReference>
<feature type="domain" description="Methyl-accepting transducer" evidence="4">
    <location>
        <begin position="154"/>
        <end position="411"/>
    </location>
</feature>